<proteinExistence type="inferred from homology"/>
<gene>
    <name evidence="5" type="ORF">BO78DRAFT_337190</name>
</gene>
<accession>A0A319EXS1</accession>
<feature type="domain" description="NAD(P)-binding" evidence="4">
    <location>
        <begin position="24"/>
        <end position="155"/>
    </location>
</feature>
<dbReference type="OrthoDB" id="419598at2759"/>
<organism evidence="5 6">
    <name type="scientific">Aspergillus sclerotiicarbonarius (strain CBS 121057 / IBT 28362)</name>
    <dbReference type="NCBI Taxonomy" id="1448318"/>
    <lineage>
        <taxon>Eukaryota</taxon>
        <taxon>Fungi</taxon>
        <taxon>Dikarya</taxon>
        <taxon>Ascomycota</taxon>
        <taxon>Pezizomycotina</taxon>
        <taxon>Eurotiomycetes</taxon>
        <taxon>Eurotiomycetidae</taxon>
        <taxon>Eurotiales</taxon>
        <taxon>Aspergillaceae</taxon>
        <taxon>Aspergillus</taxon>
        <taxon>Aspergillus subgen. Circumdati</taxon>
    </lineage>
</organism>
<evidence type="ECO:0000256" key="2">
    <source>
        <dbReference type="ARBA" id="ARBA00022857"/>
    </source>
</evidence>
<dbReference type="SUPFAM" id="SSF51735">
    <property type="entry name" value="NAD(P)-binding Rossmann-fold domains"/>
    <property type="match status" value="1"/>
</dbReference>
<dbReference type="EMBL" id="KZ826326">
    <property type="protein sequence ID" value="PYI09594.1"/>
    <property type="molecule type" value="Genomic_DNA"/>
</dbReference>
<dbReference type="PANTHER" id="PTHR47706">
    <property type="entry name" value="NMRA-LIKE FAMILY PROTEIN"/>
    <property type="match status" value="1"/>
</dbReference>
<sequence length="341" mass="37668">MTTKYAKDQPSGFTNHIHRIAIVGAGGSVGKPIAEALLQTGKHTITALTRPNSQSKLPSGVQSISVDYNDTSSLATALKEQDCLIITLSVQAPPDTQSKLISAAATAGIKYVMPNVWGCDLMHDPLANSGLTWGQMRSTLTDIEKKGLTWTALICGFWYEHSLLLGSGGFGFDFPGKKLTLNDDGNTKINVSTQVQCGRAVATLLSLKVLPEDEHDEGLTVSRWANKPVYISSFLLSQRDMFESWKRVTGEKERGEGWTVVEEGSKERYERGLKMMRNGDREGFLLAMYSRVFFPNGDGDHEHRVGLDNELLGLPVEDLDEQTLKAKGMLERGWHYFTNRV</sequence>
<keyword evidence="2" id="KW-0521">NADP</keyword>
<dbReference type="InterPro" id="IPR051609">
    <property type="entry name" value="NmrA/Isoflavone_reductase-like"/>
</dbReference>
<dbReference type="Pfam" id="PF13460">
    <property type="entry name" value="NAD_binding_10"/>
    <property type="match status" value="1"/>
</dbReference>
<dbReference type="PANTHER" id="PTHR47706:SF7">
    <property type="entry name" value="CIPA-LIKE, PUTATIVE (AFU_ORTHOLOGUE AFUA_1G01630)-RELATED"/>
    <property type="match status" value="1"/>
</dbReference>
<dbReference type="InterPro" id="IPR036291">
    <property type="entry name" value="NAD(P)-bd_dom_sf"/>
</dbReference>
<comment type="similarity">
    <text evidence="1">Belongs to the NmrA-type oxidoreductase family. Isoflavone reductase subfamily.</text>
</comment>
<dbReference type="InterPro" id="IPR045312">
    <property type="entry name" value="PCBER-like"/>
</dbReference>
<evidence type="ECO:0000313" key="5">
    <source>
        <dbReference type="EMBL" id="PYI09594.1"/>
    </source>
</evidence>
<name>A0A319EXS1_ASPSB</name>
<reference evidence="5 6" key="1">
    <citation type="submission" date="2018-02" db="EMBL/GenBank/DDBJ databases">
        <title>The genomes of Aspergillus section Nigri reveals drivers in fungal speciation.</title>
        <authorList>
            <consortium name="DOE Joint Genome Institute"/>
            <person name="Vesth T.C."/>
            <person name="Nybo J."/>
            <person name="Theobald S."/>
            <person name="Brandl J."/>
            <person name="Frisvad J.C."/>
            <person name="Nielsen K.F."/>
            <person name="Lyhne E.K."/>
            <person name="Kogle M.E."/>
            <person name="Kuo A."/>
            <person name="Riley R."/>
            <person name="Clum A."/>
            <person name="Nolan M."/>
            <person name="Lipzen A."/>
            <person name="Salamov A."/>
            <person name="Henrissat B."/>
            <person name="Wiebenga A."/>
            <person name="De vries R.P."/>
            <person name="Grigoriev I.V."/>
            <person name="Mortensen U.H."/>
            <person name="Andersen M.R."/>
            <person name="Baker S.E."/>
        </authorList>
    </citation>
    <scope>NUCLEOTIDE SEQUENCE [LARGE SCALE GENOMIC DNA]</scope>
    <source>
        <strain evidence="5 6">CBS 121057</strain>
    </source>
</reference>
<dbReference type="Proteomes" id="UP000248423">
    <property type="component" value="Unassembled WGS sequence"/>
</dbReference>
<evidence type="ECO:0000256" key="1">
    <source>
        <dbReference type="ARBA" id="ARBA00005725"/>
    </source>
</evidence>
<keyword evidence="6" id="KW-1185">Reference proteome</keyword>
<dbReference type="GO" id="GO:0016491">
    <property type="term" value="F:oxidoreductase activity"/>
    <property type="evidence" value="ECO:0007669"/>
    <property type="project" value="UniProtKB-KW"/>
</dbReference>
<keyword evidence="3" id="KW-0560">Oxidoreductase</keyword>
<dbReference type="Gene3D" id="3.40.50.720">
    <property type="entry name" value="NAD(P)-binding Rossmann-like Domain"/>
    <property type="match status" value="1"/>
</dbReference>
<evidence type="ECO:0000313" key="6">
    <source>
        <dbReference type="Proteomes" id="UP000248423"/>
    </source>
</evidence>
<dbReference type="AlphaFoldDB" id="A0A319EXS1"/>
<protein>
    <submittedName>
        <fullName evidence="5">NAD(P)-binding protein</fullName>
    </submittedName>
</protein>
<evidence type="ECO:0000256" key="3">
    <source>
        <dbReference type="ARBA" id="ARBA00023002"/>
    </source>
</evidence>
<dbReference type="VEuPathDB" id="FungiDB:BO78DRAFT_337190"/>
<dbReference type="CDD" id="cd05259">
    <property type="entry name" value="PCBER_SDR_a"/>
    <property type="match status" value="1"/>
</dbReference>
<dbReference type="InterPro" id="IPR016040">
    <property type="entry name" value="NAD(P)-bd_dom"/>
</dbReference>
<dbReference type="STRING" id="1448318.A0A319EXS1"/>
<evidence type="ECO:0000259" key="4">
    <source>
        <dbReference type="Pfam" id="PF13460"/>
    </source>
</evidence>